<dbReference type="Proteomes" id="UP000016931">
    <property type="component" value="Unassembled WGS sequence"/>
</dbReference>
<dbReference type="InterPro" id="IPR024662">
    <property type="entry name" value="Trs65"/>
</dbReference>
<proteinExistence type="predicted"/>
<dbReference type="GeneID" id="27905602"/>
<evidence type="ECO:0000259" key="1">
    <source>
        <dbReference type="Pfam" id="PF12735"/>
    </source>
</evidence>
<evidence type="ECO:0000313" key="2">
    <source>
        <dbReference type="EMBL" id="EMF17204.1"/>
    </source>
</evidence>
<feature type="non-terminal residue" evidence="2">
    <location>
        <position position="1"/>
    </location>
</feature>
<dbReference type="GO" id="GO:1990071">
    <property type="term" value="C:TRAPPII protein complex"/>
    <property type="evidence" value="ECO:0007669"/>
    <property type="project" value="InterPro"/>
</dbReference>
<dbReference type="OrthoDB" id="5345392at2759"/>
<dbReference type="STRING" id="692275.N1QNE0"/>
<keyword evidence="3" id="KW-1185">Reference proteome</keyword>
<dbReference type="RefSeq" id="XP_016765325.1">
    <property type="nucleotide sequence ID" value="XM_016908465.1"/>
</dbReference>
<dbReference type="HOGENOM" id="CLU_015118_0_0_1"/>
<evidence type="ECO:0000313" key="3">
    <source>
        <dbReference type="Proteomes" id="UP000016931"/>
    </source>
</evidence>
<dbReference type="GO" id="GO:0006891">
    <property type="term" value="P:intra-Golgi vesicle-mediated transport"/>
    <property type="evidence" value="ECO:0007669"/>
    <property type="project" value="InterPro"/>
</dbReference>
<dbReference type="PANTHER" id="PTHR28159">
    <property type="entry name" value="TRAFFICKING PROTEIN PARTICLE COMPLEX II-SPECIFIC SUBUNIT 65"/>
    <property type="match status" value="1"/>
</dbReference>
<dbReference type="eggNOG" id="ENOG502SGQ1">
    <property type="taxonomic scope" value="Eukaryota"/>
</dbReference>
<name>N1QNE0_SPHMS</name>
<sequence>RSCFEQVAHSAVLDVLLPRHPPVDVAALIAAGTPTEVSRVPVRRNLFFDENANILAVLKTAATERDLRDILPHLELIVAAHATDAVPQGSGAAAFASGKHDLNTKTVSAGSFKDIVTAHDHSYVVWEPCLHLSRPPARLQRPAVYFTANLVLSDQQQDSPNKLSAPVLASFEPLSANVLEPLDSGRVQGAPNVYMSASKITKVAPKPSTLSDAAKSIRGATRRAFPLLPALFTRIRYSNLPGAVVASLHLEPSHILSGSIRILEAELTGSNAHIEDLTRIKLPLEACGGDETILLYKIVNDSEHPRGGSQISISIRAEVLLNQGSQIVLEIDWQTDLSHTLQSPLYQWSRPAAVSSHRKSHSILSLGTLSGEHAPARAEVASGGVTFIFTRKPLVQASSDFKLLVHCNNRSSRPRRFGLMIVQTRKSWLIKQSAPADVAVSDVGARVFCTPPMERSKPSNALDLNADLRIGPLPPGACFEAHMSFVLLRPGVLDLGTIRIIDLDTRQTVDVEELLDIV</sequence>
<dbReference type="OMA" id="IFSWTVY"/>
<feature type="non-terminal residue" evidence="2">
    <location>
        <position position="518"/>
    </location>
</feature>
<gene>
    <name evidence="2" type="ORF">SEPMUDRAFT_30351</name>
</gene>
<dbReference type="GO" id="GO:0005802">
    <property type="term" value="C:trans-Golgi network"/>
    <property type="evidence" value="ECO:0007669"/>
    <property type="project" value="TreeGrafter"/>
</dbReference>
<dbReference type="InterPro" id="IPR055420">
    <property type="entry name" value="IgD3_Trs65"/>
</dbReference>
<dbReference type="PANTHER" id="PTHR28159:SF1">
    <property type="entry name" value="TRAFFICKING PROTEIN PARTICLE COMPLEX II-SPECIFIC SUBUNIT 65"/>
    <property type="match status" value="1"/>
</dbReference>
<reference evidence="2 3" key="1">
    <citation type="journal article" date="2012" name="PLoS Pathog.">
        <title>Diverse lifestyles and strategies of plant pathogenesis encoded in the genomes of eighteen Dothideomycetes fungi.</title>
        <authorList>
            <person name="Ohm R.A."/>
            <person name="Feau N."/>
            <person name="Henrissat B."/>
            <person name="Schoch C.L."/>
            <person name="Horwitz B.A."/>
            <person name="Barry K.W."/>
            <person name="Condon B.J."/>
            <person name="Copeland A.C."/>
            <person name="Dhillon B."/>
            <person name="Glaser F."/>
            <person name="Hesse C.N."/>
            <person name="Kosti I."/>
            <person name="LaButti K."/>
            <person name="Lindquist E.A."/>
            <person name="Lucas S."/>
            <person name="Salamov A.A."/>
            <person name="Bradshaw R.E."/>
            <person name="Ciuffetti L."/>
            <person name="Hamelin R.C."/>
            <person name="Kema G.H.J."/>
            <person name="Lawrence C."/>
            <person name="Scott J.A."/>
            <person name="Spatafora J.W."/>
            <person name="Turgeon B.G."/>
            <person name="de Wit P.J.G.M."/>
            <person name="Zhong S."/>
            <person name="Goodwin S.B."/>
            <person name="Grigoriev I.V."/>
        </authorList>
    </citation>
    <scope>NUCLEOTIDE SEQUENCE [LARGE SCALE GENOMIC DNA]</scope>
    <source>
        <strain evidence="2 3">SO2202</strain>
    </source>
</reference>
<organism evidence="2 3">
    <name type="scientific">Sphaerulina musiva (strain SO2202)</name>
    <name type="common">Poplar stem canker fungus</name>
    <name type="synonym">Septoria musiva</name>
    <dbReference type="NCBI Taxonomy" id="692275"/>
    <lineage>
        <taxon>Eukaryota</taxon>
        <taxon>Fungi</taxon>
        <taxon>Dikarya</taxon>
        <taxon>Ascomycota</taxon>
        <taxon>Pezizomycotina</taxon>
        <taxon>Dothideomycetes</taxon>
        <taxon>Dothideomycetidae</taxon>
        <taxon>Mycosphaerellales</taxon>
        <taxon>Mycosphaerellaceae</taxon>
        <taxon>Sphaerulina</taxon>
    </lineage>
</organism>
<feature type="domain" description="Trafficking protein particle complex II-specific subunit 65 IgD3" evidence="1">
    <location>
        <begin position="377"/>
        <end position="518"/>
    </location>
</feature>
<dbReference type="Pfam" id="PF12735">
    <property type="entry name" value="IgD3_Trs65"/>
    <property type="match status" value="1"/>
</dbReference>
<protein>
    <recommendedName>
        <fullName evidence="1">Trafficking protein particle complex II-specific subunit 65 IgD3 domain-containing protein</fullName>
    </recommendedName>
</protein>
<accession>N1QNE0</accession>
<dbReference type="AlphaFoldDB" id="N1QNE0"/>
<dbReference type="EMBL" id="KB456260">
    <property type="protein sequence ID" value="EMF17204.1"/>
    <property type="molecule type" value="Genomic_DNA"/>
</dbReference>